<sequence>MGIFSRMKDIAIADVNRVLDRIEDPISMARHYIRQFEEQIDRARGALATQLAAEQQYDLLVAQTGQLVDKRARQAELAVDRGQDDIAALALQEKLHHGKLLQTYLEQRDVIRNQTANLRREIERLQELHRELNNKLSFLMARANAAAAIRETVKAVPYGDADKISREFGRIEQKVMRWEAGAEAHLSTGRPSVNLAEWSERDEIQSELEKLKAARQA</sequence>
<keyword evidence="2" id="KW-0175">Coiled coil</keyword>
<accession>A0ABT6TCJ6</accession>
<name>A0ABT6TCJ6_9BACL</name>
<dbReference type="InterPro" id="IPR007157">
    <property type="entry name" value="PspA_VIPP1"/>
</dbReference>
<dbReference type="Proteomes" id="UP001161691">
    <property type="component" value="Unassembled WGS sequence"/>
</dbReference>
<evidence type="ECO:0000256" key="2">
    <source>
        <dbReference type="SAM" id="Coils"/>
    </source>
</evidence>
<comment type="caution">
    <text evidence="3">The sequence shown here is derived from an EMBL/GenBank/DDBJ whole genome shotgun (WGS) entry which is preliminary data.</text>
</comment>
<dbReference type="EMBL" id="JAGRPV010000001">
    <property type="protein sequence ID" value="MDI4644546.1"/>
    <property type="molecule type" value="Genomic_DNA"/>
</dbReference>
<evidence type="ECO:0000313" key="4">
    <source>
        <dbReference type="Proteomes" id="UP001161691"/>
    </source>
</evidence>
<dbReference type="RefSeq" id="WP_282907546.1">
    <property type="nucleotide sequence ID" value="NZ_JAGRPV010000001.1"/>
</dbReference>
<dbReference type="PANTHER" id="PTHR31088:SF6">
    <property type="entry name" value="PHAGE SHOCK PROTEIN A"/>
    <property type="match status" value="1"/>
</dbReference>
<evidence type="ECO:0000313" key="3">
    <source>
        <dbReference type="EMBL" id="MDI4644546.1"/>
    </source>
</evidence>
<proteinExistence type="inferred from homology"/>
<organism evidence="3 4">
    <name type="scientific">Cohnella hashimotonis</name>
    <dbReference type="NCBI Taxonomy" id="2826895"/>
    <lineage>
        <taxon>Bacteria</taxon>
        <taxon>Bacillati</taxon>
        <taxon>Bacillota</taxon>
        <taxon>Bacilli</taxon>
        <taxon>Bacillales</taxon>
        <taxon>Paenibacillaceae</taxon>
        <taxon>Cohnella</taxon>
    </lineage>
</organism>
<evidence type="ECO:0000256" key="1">
    <source>
        <dbReference type="ARBA" id="ARBA00043985"/>
    </source>
</evidence>
<gene>
    <name evidence="3" type="ORF">KB449_06205</name>
</gene>
<feature type="coiled-coil region" evidence="2">
    <location>
        <begin position="101"/>
        <end position="142"/>
    </location>
</feature>
<dbReference type="PANTHER" id="PTHR31088">
    <property type="entry name" value="MEMBRANE-ASSOCIATED PROTEIN VIPP1, CHLOROPLASTIC"/>
    <property type="match status" value="1"/>
</dbReference>
<comment type="similarity">
    <text evidence="1">Belongs to the PspA/Vipp/IM30 family.</text>
</comment>
<dbReference type="Pfam" id="PF04012">
    <property type="entry name" value="PspA_IM30"/>
    <property type="match status" value="1"/>
</dbReference>
<protein>
    <submittedName>
        <fullName evidence="3">PspA/IM30 family protein</fullName>
    </submittedName>
</protein>
<reference evidence="3" key="1">
    <citation type="submission" date="2023-04" db="EMBL/GenBank/DDBJ databases">
        <title>Comparative genomic analysis of Cohnella hashimotonis sp. nov., isolated from the International Space Station.</title>
        <authorList>
            <person name="Venkateswaran K."/>
            <person name="Simpson A."/>
        </authorList>
    </citation>
    <scope>NUCLEOTIDE SEQUENCE</scope>
    <source>
        <strain evidence="3">F6_2S_P_1</strain>
    </source>
</reference>
<keyword evidence="4" id="KW-1185">Reference proteome</keyword>